<dbReference type="EMBL" id="CP041242">
    <property type="protein sequence ID" value="QDH69542.1"/>
    <property type="molecule type" value="Genomic_DNA"/>
</dbReference>
<gene>
    <name evidence="1" type="ORF">FKV23_05130</name>
</gene>
<dbReference type="Pfam" id="PF01209">
    <property type="entry name" value="Ubie_methyltran"/>
    <property type="match status" value="1"/>
</dbReference>
<proteinExistence type="predicted"/>
<organism evidence="1 2">
    <name type="scientific">Marilutibacter alkalisoli</name>
    <dbReference type="NCBI Taxonomy" id="2591633"/>
    <lineage>
        <taxon>Bacteria</taxon>
        <taxon>Pseudomonadati</taxon>
        <taxon>Pseudomonadota</taxon>
        <taxon>Gammaproteobacteria</taxon>
        <taxon>Lysobacterales</taxon>
        <taxon>Lysobacteraceae</taxon>
        <taxon>Marilutibacter</taxon>
    </lineage>
</organism>
<dbReference type="AlphaFoldDB" id="A0A514BQ67"/>
<dbReference type="RefSeq" id="WP_141622883.1">
    <property type="nucleotide sequence ID" value="NZ_CP041242.1"/>
</dbReference>
<keyword evidence="1" id="KW-0489">Methyltransferase</keyword>
<dbReference type="KEGG" id="lyj:FKV23_05130"/>
<dbReference type="PANTHER" id="PTHR43591:SF24">
    <property type="entry name" value="2-METHOXY-6-POLYPRENYL-1,4-BENZOQUINOL METHYLASE, MITOCHONDRIAL"/>
    <property type="match status" value="1"/>
</dbReference>
<dbReference type="Gene3D" id="3.40.50.150">
    <property type="entry name" value="Vaccinia Virus protein VP39"/>
    <property type="match status" value="1"/>
</dbReference>
<dbReference type="GO" id="GO:0032259">
    <property type="term" value="P:methylation"/>
    <property type="evidence" value="ECO:0007669"/>
    <property type="project" value="UniProtKB-KW"/>
</dbReference>
<keyword evidence="2" id="KW-1185">Reference proteome</keyword>
<dbReference type="CDD" id="cd02440">
    <property type="entry name" value="AdoMet_MTases"/>
    <property type="match status" value="1"/>
</dbReference>
<dbReference type="GO" id="GO:0008168">
    <property type="term" value="F:methyltransferase activity"/>
    <property type="evidence" value="ECO:0007669"/>
    <property type="project" value="UniProtKB-KW"/>
</dbReference>
<dbReference type="SUPFAM" id="SSF53335">
    <property type="entry name" value="S-adenosyl-L-methionine-dependent methyltransferases"/>
    <property type="match status" value="1"/>
</dbReference>
<evidence type="ECO:0000313" key="2">
    <source>
        <dbReference type="Proteomes" id="UP000317199"/>
    </source>
</evidence>
<dbReference type="InterPro" id="IPR029063">
    <property type="entry name" value="SAM-dependent_MTases_sf"/>
</dbReference>
<dbReference type="PANTHER" id="PTHR43591">
    <property type="entry name" value="METHYLTRANSFERASE"/>
    <property type="match status" value="1"/>
</dbReference>
<evidence type="ECO:0000313" key="1">
    <source>
        <dbReference type="EMBL" id="QDH69542.1"/>
    </source>
</evidence>
<keyword evidence="1" id="KW-0808">Transferase</keyword>
<dbReference type="OrthoDB" id="9777638at2"/>
<protein>
    <submittedName>
        <fullName evidence="1">Methyltransferase domain-containing protein</fullName>
    </submittedName>
</protein>
<reference evidence="1 2" key="1">
    <citation type="submission" date="2019-06" db="EMBL/GenBank/DDBJ databases">
        <title>Lysobacter alkalisoli sp. nov. isolated from saline-alkali soil.</title>
        <authorList>
            <person name="Sun J.-Q."/>
            <person name="Xu L."/>
        </authorList>
    </citation>
    <scope>NUCLEOTIDE SEQUENCE [LARGE SCALE GENOMIC DNA]</scope>
    <source>
        <strain evidence="1 2">SJ-36</strain>
    </source>
</reference>
<accession>A0A514BQ67</accession>
<name>A0A514BQ67_9GAMM</name>
<sequence length="279" mass="30087">MDEREFKQVSRAVWEAMAPGWVARHAYFEEIARPVTVRMLERLDPSPGEEILDLAAGTGIVGFAAAAMVGPEGKVIVSDFAEAMVAAATRRAGELRLDNVECRVLDAEALDLPDGCVDGVACRWGYMLMADPGAALRETRRVLREGGRVACAVFSGPERNPWAALPARILVECGHMPPPKPGDPGILALADRDRLRGLFTTAGFGGPVIEEVDFVVRADDVDDYWNLLSHAAGAIAMVLNRLDADERDRVRTRIAGAIGRFSRDGRIAIPAQSLVVSAS</sequence>
<dbReference type="Proteomes" id="UP000317199">
    <property type="component" value="Chromosome"/>
</dbReference>